<dbReference type="InterPro" id="IPR028883">
    <property type="entry name" value="tRNA_aden_deaminase"/>
</dbReference>
<dbReference type="EMBL" id="CP098611">
    <property type="protein sequence ID" value="USR92438.1"/>
    <property type="molecule type" value="Genomic_DNA"/>
</dbReference>
<keyword evidence="5 8" id="KW-0378">Hydrolase</keyword>
<dbReference type="InterPro" id="IPR002125">
    <property type="entry name" value="CMP_dCMP_dom"/>
</dbReference>
<comment type="subunit">
    <text evidence="2 8">Homodimer.</text>
</comment>
<dbReference type="CDD" id="cd01285">
    <property type="entry name" value="nucleoside_deaminase"/>
    <property type="match status" value="1"/>
</dbReference>
<dbReference type="InterPro" id="IPR016193">
    <property type="entry name" value="Cytidine_deaminase-like"/>
</dbReference>
<evidence type="ECO:0000313" key="11">
    <source>
        <dbReference type="Proteomes" id="UP001056708"/>
    </source>
</evidence>
<comment type="similarity">
    <text evidence="1">Belongs to the cytidine and deoxycytidylate deaminase family. ADAT2 subfamily.</text>
</comment>
<reference evidence="10" key="1">
    <citation type="submission" date="2022-06" db="EMBL/GenBank/DDBJ databases">
        <title>Genome sequence of Phormidium yuhuli AB48 isolated from an industrial photobioreactor environment.</title>
        <authorList>
            <person name="Qiu Y."/>
            <person name="Noonan A.J.C."/>
            <person name="Dofher K."/>
            <person name="Koch M."/>
            <person name="Kieft B."/>
            <person name="Lin X."/>
            <person name="Ziels R.M."/>
            <person name="Hallam S.J."/>
        </authorList>
    </citation>
    <scope>NUCLEOTIDE SEQUENCE</scope>
    <source>
        <strain evidence="10">AB48</strain>
    </source>
</reference>
<dbReference type="PROSITE" id="PS00903">
    <property type="entry name" value="CYT_DCMP_DEAMINASES_1"/>
    <property type="match status" value="1"/>
</dbReference>
<dbReference type="InterPro" id="IPR058535">
    <property type="entry name" value="MafB19-deam"/>
</dbReference>
<dbReference type="HAMAP" id="MF_00972">
    <property type="entry name" value="tRNA_aden_deaminase"/>
    <property type="match status" value="1"/>
</dbReference>
<dbReference type="InterPro" id="IPR016192">
    <property type="entry name" value="APOBEC/CMP_deaminase_Zn-bd"/>
</dbReference>
<gene>
    <name evidence="8 10" type="primary">tadA</name>
    <name evidence="10" type="ORF">NEA10_06890</name>
</gene>
<organism evidence="10 11">
    <name type="scientific">Phormidium yuhuli AB48</name>
    <dbReference type="NCBI Taxonomy" id="2940671"/>
    <lineage>
        <taxon>Bacteria</taxon>
        <taxon>Bacillati</taxon>
        <taxon>Cyanobacteriota</taxon>
        <taxon>Cyanophyceae</taxon>
        <taxon>Oscillatoriophycideae</taxon>
        <taxon>Oscillatoriales</taxon>
        <taxon>Oscillatoriaceae</taxon>
        <taxon>Phormidium</taxon>
        <taxon>Phormidium yuhuli</taxon>
    </lineage>
</organism>
<comment type="catalytic activity">
    <reaction evidence="7 8">
        <text>adenosine(34) in tRNA + H2O + H(+) = inosine(34) in tRNA + NH4(+)</text>
        <dbReference type="Rhea" id="RHEA:43168"/>
        <dbReference type="Rhea" id="RHEA-COMP:10373"/>
        <dbReference type="Rhea" id="RHEA-COMP:10374"/>
        <dbReference type="ChEBI" id="CHEBI:15377"/>
        <dbReference type="ChEBI" id="CHEBI:15378"/>
        <dbReference type="ChEBI" id="CHEBI:28938"/>
        <dbReference type="ChEBI" id="CHEBI:74411"/>
        <dbReference type="ChEBI" id="CHEBI:82852"/>
        <dbReference type="EC" id="3.5.4.33"/>
    </reaction>
</comment>
<dbReference type="EC" id="3.5.4.33" evidence="8"/>
<dbReference type="NCBIfam" id="NF008113">
    <property type="entry name" value="PRK10860.1"/>
    <property type="match status" value="1"/>
</dbReference>
<dbReference type="PANTHER" id="PTHR11079">
    <property type="entry name" value="CYTOSINE DEAMINASE FAMILY MEMBER"/>
    <property type="match status" value="1"/>
</dbReference>
<dbReference type="Pfam" id="PF14437">
    <property type="entry name" value="MafB19-deam"/>
    <property type="match status" value="1"/>
</dbReference>
<evidence type="ECO:0000259" key="9">
    <source>
        <dbReference type="PROSITE" id="PS51747"/>
    </source>
</evidence>
<dbReference type="SUPFAM" id="SSF53927">
    <property type="entry name" value="Cytidine deaminase-like"/>
    <property type="match status" value="1"/>
</dbReference>
<name>A0ABY5AUC5_9CYAN</name>
<evidence type="ECO:0000256" key="4">
    <source>
        <dbReference type="ARBA" id="ARBA00022723"/>
    </source>
</evidence>
<dbReference type="PROSITE" id="PS51747">
    <property type="entry name" value="CYT_DCMP_DEAMINASES_2"/>
    <property type="match status" value="1"/>
</dbReference>
<dbReference type="PANTHER" id="PTHR11079:SF202">
    <property type="entry name" value="TRNA-SPECIFIC ADENOSINE DEAMINASE"/>
    <property type="match status" value="1"/>
</dbReference>
<protein>
    <recommendedName>
        <fullName evidence="8">tRNA-specific adenosine deaminase</fullName>
        <ecNumber evidence="8">3.5.4.33</ecNumber>
    </recommendedName>
</protein>
<evidence type="ECO:0000256" key="3">
    <source>
        <dbReference type="ARBA" id="ARBA00022694"/>
    </source>
</evidence>
<accession>A0ABY5AUC5</accession>
<keyword evidence="4 8" id="KW-0479">Metal-binding</keyword>
<comment type="function">
    <text evidence="8">Catalyzes the deamination of adenosine to inosine at the wobble position 34 of tRNA(Arg2).</text>
</comment>
<proteinExistence type="inferred from homology"/>
<keyword evidence="11" id="KW-1185">Reference proteome</keyword>
<sequence>MSLNELQQHRQWMQYALNLAQQAGEEGEIPVGALVVDAHNQLIASASNRKERDRDPTAHAEVLALREAGHRLNSWHLQGCRLYVTLEPCPMCAGAIVQSRISQLIYGADDPKTGAIRTVVNLPNSAVSNHSPQVVGGILEQACRHQLQTWFAQRRQLNLAPQTAQQTG</sequence>
<dbReference type="Gene3D" id="3.40.140.10">
    <property type="entry name" value="Cytidine Deaminase, domain 2"/>
    <property type="match status" value="1"/>
</dbReference>
<keyword evidence="3 8" id="KW-0819">tRNA processing</keyword>
<evidence type="ECO:0000313" key="10">
    <source>
        <dbReference type="EMBL" id="USR92438.1"/>
    </source>
</evidence>
<comment type="cofactor">
    <cofactor evidence="8">
        <name>Zn(2+)</name>
        <dbReference type="ChEBI" id="CHEBI:29105"/>
    </cofactor>
    <text evidence="8">Binds 1 zinc ion per subunit.</text>
</comment>
<feature type="binding site" evidence="8">
    <location>
        <position position="59"/>
    </location>
    <ligand>
        <name>Zn(2+)</name>
        <dbReference type="ChEBI" id="CHEBI:29105"/>
        <note>catalytic</note>
    </ligand>
</feature>
<dbReference type="Proteomes" id="UP001056708">
    <property type="component" value="Chromosome"/>
</dbReference>
<evidence type="ECO:0000256" key="7">
    <source>
        <dbReference type="ARBA" id="ARBA00048045"/>
    </source>
</evidence>
<evidence type="ECO:0000256" key="5">
    <source>
        <dbReference type="ARBA" id="ARBA00022801"/>
    </source>
</evidence>
<feature type="domain" description="CMP/dCMP-type deaminase" evidence="9">
    <location>
        <begin position="7"/>
        <end position="119"/>
    </location>
</feature>
<feature type="active site" description="Proton donor" evidence="8">
    <location>
        <position position="61"/>
    </location>
</feature>
<keyword evidence="6 8" id="KW-0862">Zinc</keyword>
<evidence type="ECO:0000256" key="6">
    <source>
        <dbReference type="ARBA" id="ARBA00022833"/>
    </source>
</evidence>
<feature type="binding site" evidence="8">
    <location>
        <position position="89"/>
    </location>
    <ligand>
        <name>Zn(2+)</name>
        <dbReference type="ChEBI" id="CHEBI:29105"/>
        <note>catalytic</note>
    </ligand>
</feature>
<dbReference type="RefSeq" id="WP_252664595.1">
    <property type="nucleotide sequence ID" value="NZ_CP098611.1"/>
</dbReference>
<evidence type="ECO:0000256" key="2">
    <source>
        <dbReference type="ARBA" id="ARBA00011738"/>
    </source>
</evidence>
<feature type="binding site" evidence="8">
    <location>
        <position position="92"/>
    </location>
    <ligand>
        <name>Zn(2+)</name>
        <dbReference type="ChEBI" id="CHEBI:29105"/>
        <note>catalytic</note>
    </ligand>
</feature>
<evidence type="ECO:0000256" key="1">
    <source>
        <dbReference type="ARBA" id="ARBA00010669"/>
    </source>
</evidence>
<dbReference type="GO" id="GO:0052717">
    <property type="term" value="F:tRNA-specific adenosine-34 deaminase activity"/>
    <property type="evidence" value="ECO:0007669"/>
    <property type="project" value="UniProtKB-EC"/>
</dbReference>
<evidence type="ECO:0000256" key="8">
    <source>
        <dbReference type="HAMAP-Rule" id="MF_00972"/>
    </source>
</evidence>